<evidence type="ECO:0000256" key="2">
    <source>
        <dbReference type="ARBA" id="ARBA00008520"/>
    </source>
</evidence>
<reference evidence="3 4" key="1">
    <citation type="submission" date="2024-09" db="EMBL/GenBank/DDBJ databases">
        <authorList>
            <person name="Sun Q."/>
            <person name="Mori K."/>
        </authorList>
    </citation>
    <scope>NUCLEOTIDE SEQUENCE [LARGE SCALE GENOMIC DNA]</scope>
    <source>
        <strain evidence="3 4">KCTC 23076</strain>
    </source>
</reference>
<dbReference type="Gene3D" id="3.40.190.10">
    <property type="entry name" value="Periplasmic binding protein-like II"/>
    <property type="match status" value="1"/>
</dbReference>
<keyword evidence="4" id="KW-1185">Reference proteome</keyword>
<dbReference type="SUPFAM" id="SSF53850">
    <property type="entry name" value="Periplasmic binding protein-like II"/>
    <property type="match status" value="1"/>
</dbReference>
<comment type="subcellular location">
    <subcellularLocation>
        <location evidence="1">Periplasm</location>
    </subcellularLocation>
</comment>
<dbReference type="PANTHER" id="PTHR43649">
    <property type="entry name" value="ARABINOSE-BINDING PROTEIN-RELATED"/>
    <property type="match status" value="1"/>
</dbReference>
<dbReference type="RefSeq" id="WP_386673243.1">
    <property type="nucleotide sequence ID" value="NZ_JBHLTG010000006.1"/>
</dbReference>
<comment type="caution">
    <text evidence="3">The sequence shown here is derived from an EMBL/GenBank/DDBJ whole genome shotgun (WGS) entry which is preliminary data.</text>
</comment>
<evidence type="ECO:0000256" key="1">
    <source>
        <dbReference type="ARBA" id="ARBA00004418"/>
    </source>
</evidence>
<dbReference type="InterPro" id="IPR006059">
    <property type="entry name" value="SBP"/>
</dbReference>
<evidence type="ECO:0000313" key="4">
    <source>
        <dbReference type="Proteomes" id="UP001589896"/>
    </source>
</evidence>
<dbReference type="CDD" id="cd13585">
    <property type="entry name" value="PBP2_TMBP_like"/>
    <property type="match status" value="1"/>
</dbReference>
<dbReference type="PANTHER" id="PTHR43649:SF30">
    <property type="entry name" value="ABC TRANSPORTER SUBSTRATE-BINDING PROTEIN"/>
    <property type="match status" value="1"/>
</dbReference>
<sequence length="441" mass="46257">MRRTALNSTARRSATLSGLGLLAITALSGCALGGGGGGGGNGGGGDDGGEPVTLQFQSLAFQDTTIAATEDIADTWNADNPDVQVEIIQGSWDNVQDQLVTQFQGGTAPDIIHYESAAIMSFAEQGYLADLSDTLSDEVMASVSDDVWGTVTSSDGAIIAAPTLMQSYVVFANADALEDAGVAVPTGETMTWDEFAEIARATTGDDTYGVAWGLRSPTATVMNMALNFGGTFFEGEGEEATINVGDAELEVPRRIHSMAYEDQSIDPVSLTQSGTDALPGFFGGTSAMFFGGNFYAQQISESAPEDFNWVVLPPLEGSEGIAQAANPQTLSVPAESDNAEAAGEFINYFMNAENQAALAQGDWLIPASAEAREVVATETGGENGWDVILQTAEALTVAPFQSASGYVQWRDQVATPALQQYFADEISIDELQSQLQEGYSS</sequence>
<dbReference type="InterPro" id="IPR050490">
    <property type="entry name" value="Bact_solute-bd_prot1"/>
</dbReference>
<dbReference type="EMBL" id="JBHLTG010000006">
    <property type="protein sequence ID" value="MFC0681014.1"/>
    <property type="molecule type" value="Genomic_DNA"/>
</dbReference>
<evidence type="ECO:0000313" key="3">
    <source>
        <dbReference type="EMBL" id="MFC0681014.1"/>
    </source>
</evidence>
<dbReference type="Proteomes" id="UP001589896">
    <property type="component" value="Unassembled WGS sequence"/>
</dbReference>
<gene>
    <name evidence="3" type="ORF">ACFFGH_24555</name>
</gene>
<protein>
    <submittedName>
        <fullName evidence="3">ABC transporter substrate-binding protein</fullName>
    </submittedName>
</protein>
<comment type="similarity">
    <text evidence="2">Belongs to the bacterial solute-binding protein 1 family.</text>
</comment>
<proteinExistence type="inferred from homology"/>
<organism evidence="3 4">
    <name type="scientific">Lysobacter korlensis</name>
    <dbReference type="NCBI Taxonomy" id="553636"/>
    <lineage>
        <taxon>Bacteria</taxon>
        <taxon>Pseudomonadati</taxon>
        <taxon>Pseudomonadota</taxon>
        <taxon>Gammaproteobacteria</taxon>
        <taxon>Lysobacterales</taxon>
        <taxon>Lysobacteraceae</taxon>
        <taxon>Lysobacter</taxon>
    </lineage>
</organism>
<name>A0ABV6RVK5_9GAMM</name>
<dbReference type="PROSITE" id="PS51257">
    <property type="entry name" value="PROKAR_LIPOPROTEIN"/>
    <property type="match status" value="1"/>
</dbReference>
<accession>A0ABV6RVK5</accession>
<dbReference type="Pfam" id="PF01547">
    <property type="entry name" value="SBP_bac_1"/>
    <property type="match status" value="1"/>
</dbReference>